<evidence type="ECO:0000313" key="1">
    <source>
        <dbReference type="EMBL" id="GAB0173799.1"/>
    </source>
</evidence>
<gene>
    <name evidence="1" type="ORF">NHP164001_18210</name>
</gene>
<evidence type="ECO:0000313" key="2">
    <source>
        <dbReference type="Proteomes" id="UP001562457"/>
    </source>
</evidence>
<organism evidence="1 2">
    <name type="scientific">Helicobacter trogontum</name>
    <dbReference type="NCBI Taxonomy" id="50960"/>
    <lineage>
        <taxon>Bacteria</taxon>
        <taxon>Pseudomonadati</taxon>
        <taxon>Campylobacterota</taxon>
        <taxon>Epsilonproteobacteria</taxon>
        <taxon>Campylobacterales</taxon>
        <taxon>Helicobacteraceae</taxon>
        <taxon>Helicobacter</taxon>
    </lineage>
</organism>
<sequence>MGYNYFLDSIKNRAMFYCTPFDIFFAIALQRHFIKIISCNTITKLQKFKNKNEKPKGLE</sequence>
<name>A0ABQ0D6M4_9HELI</name>
<reference evidence="1 2" key="1">
    <citation type="submission" date="2024-06" db="EMBL/GenBank/DDBJ databases">
        <title>Draft genome sequence of Helicobacter trogontum NHP16-4001.</title>
        <authorList>
            <person name="Rimbara E."/>
            <person name="Suzuki M."/>
        </authorList>
    </citation>
    <scope>NUCLEOTIDE SEQUENCE [LARGE SCALE GENOMIC DNA]</scope>
    <source>
        <strain evidence="1 2">NHP16-4001</strain>
    </source>
</reference>
<keyword evidence="2" id="KW-1185">Reference proteome</keyword>
<comment type="caution">
    <text evidence="1">The sequence shown here is derived from an EMBL/GenBank/DDBJ whole genome shotgun (WGS) entry which is preliminary data.</text>
</comment>
<dbReference type="RefSeq" id="WP_369607787.1">
    <property type="nucleotide sequence ID" value="NZ_BAAFHN010000063.1"/>
</dbReference>
<protein>
    <submittedName>
        <fullName evidence="1">Uncharacterized protein</fullName>
    </submittedName>
</protein>
<proteinExistence type="predicted"/>
<accession>A0ABQ0D6M4</accession>
<dbReference type="EMBL" id="BAAFHN010000063">
    <property type="protein sequence ID" value="GAB0173799.1"/>
    <property type="molecule type" value="Genomic_DNA"/>
</dbReference>
<dbReference type="Proteomes" id="UP001562457">
    <property type="component" value="Unassembled WGS sequence"/>
</dbReference>